<evidence type="ECO:0000256" key="2">
    <source>
        <dbReference type="SAM" id="Phobius"/>
    </source>
</evidence>
<sequence length="399" mass="41019">MLLALALLLLGYLVPHLTHARQLVLDSRVEDRFSAGLRVLDHHVARHPHSSGRGPALHTPSPEAPMTSPRLAARGTAGSAPAGVGESARALAAARARRAARRANRVAAARRRLILTAALLLVSVASWTAVGLTALAWTMAAIPTALVAAVLIQGRRVAIQGQQTDRRERELIERLEAQMQAAARASSVPGAARRSPRAAARAADRPENDDAATSAQTTAAPVEIGPSASSPAGALESRRPALASTTLTRAPRRSVSIGAFQGTGEVPQVTAAPQAPAATAMGPEAPAPVSVAPQAEAQAAEAPAEKAADVAPAAPEPQRAPVQWTPTPVPPPSYTLKPASGRREVAPYESGHIPQVSVPQRPMPGDMTASVSPAEAAAEPAPPALDLNAVLARRRAAGA</sequence>
<evidence type="ECO:0000313" key="4">
    <source>
        <dbReference type="Proteomes" id="UP000280668"/>
    </source>
</evidence>
<feature type="compositionally biased region" description="Low complexity" evidence="1">
    <location>
        <begin position="309"/>
        <end position="326"/>
    </location>
</feature>
<feature type="transmembrane region" description="Helical" evidence="2">
    <location>
        <begin position="135"/>
        <end position="152"/>
    </location>
</feature>
<protein>
    <submittedName>
        <fullName evidence="3">Uncharacterized protein</fullName>
    </submittedName>
</protein>
<dbReference type="Proteomes" id="UP000280668">
    <property type="component" value="Unassembled WGS sequence"/>
</dbReference>
<evidence type="ECO:0000313" key="3">
    <source>
        <dbReference type="EMBL" id="ROR73406.1"/>
    </source>
</evidence>
<feature type="region of interest" description="Disordered" evidence="1">
    <location>
        <begin position="183"/>
        <end position="238"/>
    </location>
</feature>
<dbReference type="EMBL" id="RKHK01000001">
    <property type="protein sequence ID" value="ROR73406.1"/>
    <property type="molecule type" value="Genomic_DNA"/>
</dbReference>
<comment type="caution">
    <text evidence="3">The sequence shown here is derived from an EMBL/GenBank/DDBJ whole genome shotgun (WGS) entry which is preliminary data.</text>
</comment>
<feature type="region of interest" description="Disordered" evidence="1">
    <location>
        <begin position="44"/>
        <end position="83"/>
    </location>
</feature>
<feature type="compositionally biased region" description="Low complexity" evidence="1">
    <location>
        <begin position="183"/>
        <end position="201"/>
    </location>
</feature>
<feature type="region of interest" description="Disordered" evidence="1">
    <location>
        <begin position="272"/>
        <end position="386"/>
    </location>
</feature>
<keyword evidence="2" id="KW-0812">Transmembrane</keyword>
<evidence type="ECO:0000256" key="1">
    <source>
        <dbReference type="SAM" id="MobiDB-lite"/>
    </source>
</evidence>
<accession>A0A3N2BDT2</accession>
<feature type="compositionally biased region" description="Low complexity" evidence="1">
    <location>
        <begin position="272"/>
        <end position="302"/>
    </location>
</feature>
<dbReference type="AlphaFoldDB" id="A0A3N2BDT2"/>
<gene>
    <name evidence="3" type="ORF">EDD31_1784</name>
</gene>
<proteinExistence type="predicted"/>
<organism evidence="3 4">
    <name type="scientific">Bogoriella caseilytica</name>
    <dbReference type="NCBI Taxonomy" id="56055"/>
    <lineage>
        <taxon>Bacteria</taxon>
        <taxon>Bacillati</taxon>
        <taxon>Actinomycetota</taxon>
        <taxon>Actinomycetes</taxon>
        <taxon>Micrococcales</taxon>
        <taxon>Bogoriellaceae</taxon>
        <taxon>Bogoriella</taxon>
    </lineage>
</organism>
<keyword evidence="4" id="KW-1185">Reference proteome</keyword>
<name>A0A3N2BDT2_9MICO</name>
<keyword evidence="2" id="KW-0472">Membrane</keyword>
<reference evidence="3 4" key="1">
    <citation type="submission" date="2018-11" db="EMBL/GenBank/DDBJ databases">
        <title>Sequencing the genomes of 1000 actinobacteria strains.</title>
        <authorList>
            <person name="Klenk H.-P."/>
        </authorList>
    </citation>
    <scope>NUCLEOTIDE SEQUENCE [LARGE SCALE GENOMIC DNA]</scope>
    <source>
        <strain evidence="3 4">DSM 11294</strain>
    </source>
</reference>
<keyword evidence="2" id="KW-1133">Transmembrane helix</keyword>
<feature type="transmembrane region" description="Helical" evidence="2">
    <location>
        <begin position="113"/>
        <end position="129"/>
    </location>
</feature>
<feature type="compositionally biased region" description="Low complexity" evidence="1">
    <location>
        <begin position="211"/>
        <end position="220"/>
    </location>
</feature>